<protein>
    <submittedName>
        <fullName evidence="6">9164_t:CDS:1</fullName>
    </submittedName>
</protein>
<gene>
    <name evidence="6" type="ORF">RFULGI_LOCUS9478</name>
</gene>
<dbReference type="GO" id="GO:0005524">
    <property type="term" value="F:ATP binding"/>
    <property type="evidence" value="ECO:0007669"/>
    <property type="project" value="UniProtKB-KW"/>
</dbReference>
<dbReference type="EMBL" id="CAJVPZ010017003">
    <property type="protein sequence ID" value="CAG8677578.1"/>
    <property type="molecule type" value="Genomic_DNA"/>
</dbReference>
<proteinExistence type="predicted"/>
<dbReference type="InterPro" id="IPR000719">
    <property type="entry name" value="Prot_kinase_dom"/>
</dbReference>
<dbReference type="SUPFAM" id="SSF56112">
    <property type="entry name" value="Protein kinase-like (PK-like)"/>
    <property type="match status" value="1"/>
</dbReference>
<dbReference type="InterPro" id="IPR001245">
    <property type="entry name" value="Ser-Thr/Tyr_kinase_cat_dom"/>
</dbReference>
<keyword evidence="3" id="KW-0418">Kinase</keyword>
<dbReference type="Proteomes" id="UP000789396">
    <property type="component" value="Unassembled WGS sequence"/>
</dbReference>
<keyword evidence="2" id="KW-0547">Nucleotide-binding</keyword>
<dbReference type="InterPro" id="IPR051681">
    <property type="entry name" value="Ser/Thr_Kinases-Pseudokinases"/>
</dbReference>
<dbReference type="PANTHER" id="PTHR44329:SF288">
    <property type="entry name" value="MITOGEN-ACTIVATED PROTEIN KINASE KINASE KINASE 20"/>
    <property type="match status" value="1"/>
</dbReference>
<name>A0A9N9EFF6_9GLOM</name>
<dbReference type="InterPro" id="IPR011009">
    <property type="entry name" value="Kinase-like_dom_sf"/>
</dbReference>
<dbReference type="OrthoDB" id="2385842at2759"/>
<keyword evidence="7" id="KW-1185">Reference proteome</keyword>
<feature type="domain" description="Protein kinase" evidence="5">
    <location>
        <begin position="76"/>
        <end position="357"/>
    </location>
</feature>
<dbReference type="PRINTS" id="PR00109">
    <property type="entry name" value="TYRKINASE"/>
</dbReference>
<dbReference type="Pfam" id="PF07714">
    <property type="entry name" value="PK_Tyr_Ser-Thr"/>
    <property type="match status" value="1"/>
</dbReference>
<accession>A0A9N9EFF6</accession>
<keyword evidence="1" id="KW-0808">Transferase</keyword>
<dbReference type="AlphaFoldDB" id="A0A9N9EFF6"/>
<evidence type="ECO:0000256" key="2">
    <source>
        <dbReference type="ARBA" id="ARBA00022741"/>
    </source>
</evidence>
<organism evidence="6 7">
    <name type="scientific">Racocetra fulgida</name>
    <dbReference type="NCBI Taxonomy" id="60492"/>
    <lineage>
        <taxon>Eukaryota</taxon>
        <taxon>Fungi</taxon>
        <taxon>Fungi incertae sedis</taxon>
        <taxon>Mucoromycota</taxon>
        <taxon>Glomeromycotina</taxon>
        <taxon>Glomeromycetes</taxon>
        <taxon>Diversisporales</taxon>
        <taxon>Gigasporaceae</taxon>
        <taxon>Racocetra</taxon>
    </lineage>
</organism>
<dbReference type="PANTHER" id="PTHR44329">
    <property type="entry name" value="SERINE/THREONINE-PROTEIN KINASE TNNI3K-RELATED"/>
    <property type="match status" value="1"/>
</dbReference>
<evidence type="ECO:0000256" key="3">
    <source>
        <dbReference type="ARBA" id="ARBA00022777"/>
    </source>
</evidence>
<dbReference type="Gene3D" id="1.10.510.10">
    <property type="entry name" value="Transferase(Phosphotransferase) domain 1"/>
    <property type="match status" value="1"/>
</dbReference>
<evidence type="ECO:0000256" key="4">
    <source>
        <dbReference type="ARBA" id="ARBA00022840"/>
    </source>
</evidence>
<sequence length="401" mass="46442">MSIASSHFRKECLTIKARTGSLITVFNYFARFSNETEDYGECFDCCKKNTDKFIQNSQIHATSRDRVFEWIPYDQLTNFKIIGKGGFGVVQQSTWLEGQIDQIIGWNSLRKQCERHGKTRVAVKILDYSRKMTADFLTEMIPQIRYEPAIPNSLVFHLIRYLGISKNPATQEYAIVMQYAEGGNLRNYLEMNYSTLNWERKLFMLQYIAEGITILHEESLLHRNLHSGNILIHKDIPLIGDVGFCRPVDKLIQSEDKETYGVMPFMAPELLRTGKYTKETDIYGFGLIMWEVCAHRPPFNERPHDNNLAMEICLGERPLIGKGTPETLAALIKKCWDGNPNNRPTANELFLILKSWYSDLSQESPTEYYFEFKAADKIRQDMLQEITEPCSIKNHSEAHYQ</sequence>
<dbReference type="GO" id="GO:0004674">
    <property type="term" value="F:protein serine/threonine kinase activity"/>
    <property type="evidence" value="ECO:0007669"/>
    <property type="project" value="TreeGrafter"/>
</dbReference>
<evidence type="ECO:0000256" key="1">
    <source>
        <dbReference type="ARBA" id="ARBA00022679"/>
    </source>
</evidence>
<evidence type="ECO:0000313" key="7">
    <source>
        <dbReference type="Proteomes" id="UP000789396"/>
    </source>
</evidence>
<evidence type="ECO:0000313" key="6">
    <source>
        <dbReference type="EMBL" id="CAG8677578.1"/>
    </source>
</evidence>
<evidence type="ECO:0000259" key="5">
    <source>
        <dbReference type="PROSITE" id="PS50011"/>
    </source>
</evidence>
<feature type="non-terminal residue" evidence="6">
    <location>
        <position position="1"/>
    </location>
</feature>
<comment type="caution">
    <text evidence="6">The sequence shown here is derived from an EMBL/GenBank/DDBJ whole genome shotgun (WGS) entry which is preliminary data.</text>
</comment>
<dbReference type="PROSITE" id="PS50011">
    <property type="entry name" value="PROTEIN_KINASE_DOM"/>
    <property type="match status" value="1"/>
</dbReference>
<reference evidence="6" key="1">
    <citation type="submission" date="2021-06" db="EMBL/GenBank/DDBJ databases">
        <authorList>
            <person name="Kallberg Y."/>
            <person name="Tangrot J."/>
            <person name="Rosling A."/>
        </authorList>
    </citation>
    <scope>NUCLEOTIDE SEQUENCE</scope>
    <source>
        <strain evidence="6">IN212</strain>
    </source>
</reference>
<keyword evidence="4" id="KW-0067">ATP-binding</keyword>